<organism evidence="2 3">
    <name type="scientific">Giardia intestinalis (strain ATCC 50803 / WB clone C6)</name>
    <name type="common">Giardia lamblia</name>
    <dbReference type="NCBI Taxonomy" id="184922"/>
    <lineage>
        <taxon>Eukaryota</taxon>
        <taxon>Metamonada</taxon>
        <taxon>Diplomonadida</taxon>
        <taxon>Hexamitidae</taxon>
        <taxon>Giardiinae</taxon>
        <taxon>Giardia</taxon>
    </lineage>
</organism>
<dbReference type="STRING" id="184922.A8B6U1"/>
<dbReference type="EMBL" id="AACB03000005">
    <property type="protein sequence ID" value="KAE8301861.1"/>
    <property type="molecule type" value="Genomic_DNA"/>
</dbReference>
<dbReference type="Pfam" id="PF00632">
    <property type="entry name" value="HECT"/>
    <property type="match status" value="1"/>
</dbReference>
<dbReference type="VEuPathDB" id="GiardiaDB:GL50803_3117"/>
<reference evidence="2 3" key="1">
    <citation type="journal article" date="2007" name="Science">
        <title>Genomic minimalism in the early diverging intestinal parasite Giardia lamblia.</title>
        <authorList>
            <person name="Morrison H.G."/>
            <person name="McArthur A.G."/>
            <person name="Gillin F.D."/>
            <person name="Aley S.B."/>
            <person name="Adam R.D."/>
            <person name="Olsen G.J."/>
            <person name="Best A.A."/>
            <person name="Cande W.Z."/>
            <person name="Chen F."/>
            <person name="Cipriano M.J."/>
            <person name="Davids B.J."/>
            <person name="Dawson S.C."/>
            <person name="Elmendorf H.G."/>
            <person name="Hehl A.B."/>
            <person name="Holder M.E."/>
            <person name="Huse S.M."/>
            <person name="Kim U.U."/>
            <person name="Lasek-Nesselquist E."/>
            <person name="Manning G."/>
            <person name="Nigam A."/>
            <person name="Nixon J.E."/>
            <person name="Palm D."/>
            <person name="Passamaneck N.E."/>
            <person name="Prabhu A."/>
            <person name="Reich C.I."/>
            <person name="Reiner D.S."/>
            <person name="Samuelson J."/>
            <person name="Svard S.G."/>
            <person name="Sogin M.L."/>
        </authorList>
    </citation>
    <scope>NUCLEOTIDE SEQUENCE [LARGE SCALE GENOMIC DNA]</scope>
    <source>
        <strain evidence="2 3">WB C6</strain>
    </source>
</reference>
<dbReference type="KEGG" id="gla:GL50803_003117"/>
<dbReference type="GeneID" id="5701972"/>
<sequence length="923" mass="102728">MGAVLSGRPHVSAPTDPSSLLPPSHVNAIDASFHNQDDSFPYVVLFNGSHYDLFIASVDGQPMDAVLSQSLLYLNFCIEDDPPAVDSLLLPSRRGSFEGRLFRGQLTAFITVGHVIRAVLYSEDIISNLTLVLIDKYPATGKRARNGRPSCERLSPTYIVTPFYCPPLPGRGSPTLFHDVRSIFREGLVVPQLTIGGFGKAITYRSVRVFTSPHRLSVYATQSPHGKDSGAHEASWLTGQESIFRDTLTVMPLIWRRPDAVISQIAPHYPDVSKYDVPVIRWQHVVGMDNPSTTLLCSVDGSQLEDLMARRERHGSIEDPALIIVFFAGTPYRMYWDLKFHHMTTAFVRRIIEYFEAIIHDAARSFRPATPRESSRNMQAHLTPNRATARYRVTVRRSEMFGGILSRFLRIPVTLQYFIPQVKRIADAPYTRVPQVTFDGEQGVDAGGLLKELLVGIAADVHESGLLACINKVDKLWSIAPECGVADLSICQDLPSMTRITMYRVIGHLLAVSLIKDFKFPIALSPALLFLLLHCTVSPVGAHYYGEIQYSSTLMALKETAAQIFHEKITGRKHLSPQRYQSYLTLRGCSLIAAAITQGKTLDAFPDVQFGPWGVGVAALSLHPYDALTLYCLDMDTGSSNMSPAYLLFPDLKAIGMDGCISTTLQSTNIRTDTNLIAFDRLIKFYRKSGHMFRNLSRRKVYTPISLVSAHMTGPSSVGKENQMSTVLCSDSSEESEEHKTNVEASAIETDADGTLPRNKGAVYASHLAYSHILGLIYYEACALADGFCTLLRMAGVNLTNEQIPVTYILKRFYATLDPVHLTRELILRHFRFDNTSTEEARQFVRVCLALTVAEQASLLRFCTGIPYLESNVLVTVCFSLPKGFLPQGRTCANLLELPKKSTDSELLQLLRDAMEHMYYGFL</sequence>
<dbReference type="Gene3D" id="3.30.2410.10">
    <property type="entry name" value="Hect, E3 ligase catalytic domain"/>
    <property type="match status" value="1"/>
</dbReference>
<feature type="active site" description="Glycyl thioester intermediate" evidence="1">
    <location>
        <position position="892"/>
    </location>
</feature>
<dbReference type="RefSeq" id="XP_001709054.1">
    <property type="nucleotide sequence ID" value="XM_001709002.1"/>
</dbReference>
<dbReference type="Proteomes" id="UP000001548">
    <property type="component" value="Unassembled WGS sequence"/>
</dbReference>
<keyword evidence="2" id="KW-0436">Ligase</keyword>
<evidence type="ECO:0000313" key="3">
    <source>
        <dbReference type="Proteomes" id="UP000001548"/>
    </source>
</evidence>
<evidence type="ECO:0000313" key="2">
    <source>
        <dbReference type="EMBL" id="KAE8301861.1"/>
    </source>
</evidence>
<proteinExistence type="predicted"/>
<keyword evidence="3" id="KW-1185">Reference proteome</keyword>
<gene>
    <name evidence="2" type="ORF">GL50803_003117</name>
</gene>
<dbReference type="HOGENOM" id="CLU_316300_0_0_1"/>
<dbReference type="GO" id="GO:0004842">
    <property type="term" value="F:ubiquitin-protein transferase activity"/>
    <property type="evidence" value="ECO:0007669"/>
    <property type="project" value="InterPro"/>
</dbReference>
<dbReference type="PROSITE" id="PS50237">
    <property type="entry name" value="HECT"/>
    <property type="match status" value="2"/>
</dbReference>
<dbReference type="AlphaFoldDB" id="A8B6U1"/>
<dbReference type="Gene3D" id="3.90.1750.10">
    <property type="entry name" value="Hect, E3 ligase catalytic domains"/>
    <property type="match status" value="1"/>
</dbReference>
<accession>A8B6U1</accession>
<name>A8B6U1_GIAIC</name>
<evidence type="ECO:0000256" key="1">
    <source>
        <dbReference type="PROSITE-ProRule" id="PRU00104"/>
    </source>
</evidence>
<dbReference type="InterPro" id="IPR035983">
    <property type="entry name" value="Hect_E3_ubiquitin_ligase"/>
</dbReference>
<comment type="caution">
    <text evidence="2">The sequence shown here is derived from an EMBL/GenBank/DDBJ whole genome shotgun (WGS) entry which is preliminary data.</text>
</comment>
<dbReference type="OMA" id="QGRTCAN"/>
<dbReference type="SUPFAM" id="SSF56204">
    <property type="entry name" value="Hect, E3 ligase catalytic domain"/>
    <property type="match status" value="1"/>
</dbReference>
<comment type="caution">
    <text evidence="1">Lacks conserved residue(s) required for the propagation of feature annotation.</text>
</comment>
<dbReference type="InterPro" id="IPR000569">
    <property type="entry name" value="HECT_dom"/>
</dbReference>
<dbReference type="GO" id="GO:0016874">
    <property type="term" value="F:ligase activity"/>
    <property type="evidence" value="ECO:0007669"/>
    <property type="project" value="UniProtKB-KW"/>
</dbReference>
<protein>
    <submittedName>
        <fullName evidence="2">HECT type ubiquitin ligase</fullName>
    </submittedName>
</protein>
<keyword evidence="1" id="KW-0833">Ubl conjugation pathway</keyword>